<dbReference type="EMBL" id="VXIS01000250">
    <property type="protein sequence ID" value="KAA8895666.1"/>
    <property type="molecule type" value="Genomic_DNA"/>
</dbReference>
<organism evidence="1 2">
    <name type="scientific">Sphaerosporella brunnea</name>
    <dbReference type="NCBI Taxonomy" id="1250544"/>
    <lineage>
        <taxon>Eukaryota</taxon>
        <taxon>Fungi</taxon>
        <taxon>Dikarya</taxon>
        <taxon>Ascomycota</taxon>
        <taxon>Pezizomycotina</taxon>
        <taxon>Pezizomycetes</taxon>
        <taxon>Pezizales</taxon>
        <taxon>Pyronemataceae</taxon>
        <taxon>Sphaerosporella</taxon>
    </lineage>
</organism>
<name>A0A5J5EKY0_9PEZI</name>
<dbReference type="OrthoDB" id="5428103at2759"/>
<protein>
    <recommendedName>
        <fullName evidence="3">DUF4218 domain-containing protein</fullName>
    </recommendedName>
</protein>
<accession>A0A5J5EKY0</accession>
<dbReference type="Proteomes" id="UP000326924">
    <property type="component" value="Unassembled WGS sequence"/>
</dbReference>
<dbReference type="AlphaFoldDB" id="A0A5J5EKY0"/>
<comment type="caution">
    <text evidence="1">The sequence shown here is derived from an EMBL/GenBank/DDBJ whole genome shotgun (WGS) entry which is preliminary data.</text>
</comment>
<proteinExistence type="predicted"/>
<feature type="non-terminal residue" evidence="1">
    <location>
        <position position="1"/>
    </location>
</feature>
<feature type="non-terminal residue" evidence="1">
    <location>
        <position position="78"/>
    </location>
</feature>
<dbReference type="InParanoid" id="A0A5J5EKY0"/>
<reference evidence="1 2" key="1">
    <citation type="submission" date="2019-09" db="EMBL/GenBank/DDBJ databases">
        <title>Draft genome of the ectomycorrhizal ascomycete Sphaerosporella brunnea.</title>
        <authorList>
            <consortium name="DOE Joint Genome Institute"/>
            <person name="Benucci G.M."/>
            <person name="Marozzi G."/>
            <person name="Antonielli L."/>
            <person name="Sanchez S."/>
            <person name="Marco P."/>
            <person name="Wang X."/>
            <person name="Falini L.B."/>
            <person name="Barry K."/>
            <person name="Haridas S."/>
            <person name="Lipzen A."/>
            <person name="Labutti K."/>
            <person name="Grigoriev I.V."/>
            <person name="Murat C."/>
            <person name="Martin F."/>
            <person name="Albertini E."/>
            <person name="Donnini D."/>
            <person name="Bonito G."/>
        </authorList>
    </citation>
    <scope>NUCLEOTIDE SEQUENCE [LARGE SCALE GENOMIC DNA]</scope>
    <source>
        <strain evidence="1 2">Sb_GMNB300</strain>
    </source>
</reference>
<sequence length="78" mass="9391">LVDAVVLLEKQCLSHADINAVQTLVFQFSEYYEKQFYKNQWNWLCVCLTTFHQLLHLHEVLSAIGPTYVYWQWPMERL</sequence>
<evidence type="ECO:0000313" key="2">
    <source>
        <dbReference type="Proteomes" id="UP000326924"/>
    </source>
</evidence>
<evidence type="ECO:0000313" key="1">
    <source>
        <dbReference type="EMBL" id="KAA8895666.1"/>
    </source>
</evidence>
<evidence type="ECO:0008006" key="3">
    <source>
        <dbReference type="Google" id="ProtNLM"/>
    </source>
</evidence>
<keyword evidence="2" id="KW-1185">Reference proteome</keyword>
<gene>
    <name evidence="1" type="ORF">FN846DRAFT_751348</name>
</gene>